<dbReference type="SUPFAM" id="SSF49313">
    <property type="entry name" value="Cadherin-like"/>
    <property type="match status" value="3"/>
</dbReference>
<dbReference type="GO" id="GO:0005509">
    <property type="term" value="F:calcium ion binding"/>
    <property type="evidence" value="ECO:0007669"/>
    <property type="project" value="InterPro"/>
</dbReference>
<dbReference type="InterPro" id="IPR006644">
    <property type="entry name" value="Cadg"/>
</dbReference>
<feature type="transmembrane region" description="Helical" evidence="1">
    <location>
        <begin position="753"/>
        <end position="771"/>
    </location>
</feature>
<comment type="caution">
    <text evidence="4">The sequence shown here is derived from an EMBL/GenBank/DDBJ whole genome shotgun (WGS) entry which is preliminary data.</text>
</comment>
<feature type="signal peptide" evidence="2">
    <location>
        <begin position="1"/>
        <end position="18"/>
    </location>
</feature>
<proteinExistence type="predicted"/>
<evidence type="ECO:0000256" key="2">
    <source>
        <dbReference type="SAM" id="SignalP"/>
    </source>
</evidence>
<gene>
    <name evidence="4" type="ORF">M0812_09364</name>
</gene>
<protein>
    <submittedName>
        <fullName evidence="4">Dystroglycan-related</fullName>
    </submittedName>
</protein>
<dbReference type="InterPro" id="IPR013783">
    <property type="entry name" value="Ig-like_fold"/>
</dbReference>
<reference evidence="4" key="1">
    <citation type="submission" date="2022-08" db="EMBL/GenBank/DDBJ databases">
        <title>Novel sulphate-reducing endosymbionts in the free-living metamonad Anaeramoeba.</title>
        <authorList>
            <person name="Jerlstrom-Hultqvist J."/>
            <person name="Cepicka I."/>
            <person name="Gallot-Lavallee L."/>
            <person name="Salas-Leiva D."/>
            <person name="Curtis B.A."/>
            <person name="Zahonova K."/>
            <person name="Pipaliya S."/>
            <person name="Dacks J."/>
            <person name="Roger A.J."/>
        </authorList>
    </citation>
    <scope>NUCLEOTIDE SEQUENCE</scope>
    <source>
        <strain evidence="4">Busselton2</strain>
    </source>
</reference>
<organism evidence="4 5">
    <name type="scientific">Anaeramoeba flamelloides</name>
    <dbReference type="NCBI Taxonomy" id="1746091"/>
    <lineage>
        <taxon>Eukaryota</taxon>
        <taxon>Metamonada</taxon>
        <taxon>Anaeramoebidae</taxon>
        <taxon>Anaeramoeba</taxon>
    </lineage>
</organism>
<keyword evidence="1" id="KW-0472">Membrane</keyword>
<dbReference type="SMART" id="SM00736">
    <property type="entry name" value="CADG"/>
    <property type="match status" value="3"/>
</dbReference>
<feature type="domain" description="Dystroglycan-type cadherin-like" evidence="3">
    <location>
        <begin position="650"/>
        <end position="753"/>
    </location>
</feature>
<feature type="domain" description="Dystroglycan-type cadherin-like" evidence="3">
    <location>
        <begin position="452"/>
        <end position="554"/>
    </location>
</feature>
<dbReference type="Pfam" id="PF05345">
    <property type="entry name" value="He_PIG"/>
    <property type="match status" value="2"/>
</dbReference>
<dbReference type="GO" id="GO:0016020">
    <property type="term" value="C:membrane"/>
    <property type="evidence" value="ECO:0007669"/>
    <property type="project" value="InterPro"/>
</dbReference>
<evidence type="ECO:0000259" key="3">
    <source>
        <dbReference type="SMART" id="SM00736"/>
    </source>
</evidence>
<keyword evidence="1" id="KW-0812">Transmembrane</keyword>
<dbReference type="InterPro" id="IPR015919">
    <property type="entry name" value="Cadherin-like_sf"/>
</dbReference>
<name>A0AAV7ZND8_9EUKA</name>
<feature type="chain" id="PRO_5043552311" evidence="2">
    <location>
        <begin position="19"/>
        <end position="772"/>
    </location>
</feature>
<dbReference type="Proteomes" id="UP001146793">
    <property type="component" value="Unassembled WGS sequence"/>
</dbReference>
<feature type="domain" description="Dystroglycan-type cadherin-like" evidence="3">
    <location>
        <begin position="555"/>
        <end position="649"/>
    </location>
</feature>
<dbReference type="AlphaFoldDB" id="A0AAV7ZND8"/>
<sequence length="772" mass="85547">MKFFYLCVFLICLSFALSKEGCGPHHLGDTIVANTEKSSDQIEPSMRRISDTLFLTVWQSENQDGDGMGIYSSLVEMSGDELDSISTVGGEFLVNDDTSSNQIDPDVTTVISTSAGGKHVMYVYVNEWNADDTCCSLYGRIFAIDGTNQPTPEGASFEIVAQNVKKPSVAALPGTDLAVVVYTRISNRVEKVFGVIYNISGTDGDYVPVVQVSEFEISEDSSKNAKIAAMANNFFAVTWQSYDTSSDIITSIYELDSASTVMVRNEKVTVNVETQGEQSLPSVVHVNYEGESPTMTYLGYVWQGSILSNETCNIFLGWAEYDYIAESLTFINTEDIVVNSAGSGEQRYPSIGYFLNNDVHYLNIIWQGQFKEDSDIDTQVRCKFYNVTAQSSSPVGMGDEVSVSKSPTFGDVSSAIINLDNDRYVVAWQEVNFDSSGYGVALQLMSSNQAPELTSDIPNQNASIAMAYAYVIESDVFTDPDSDTPGEGLDFVAKMSNNDDLPEWLSFEPSSREFSGTPDTCDMDYDIKVTATDGCGGSVETVFNLGITNTEPRLIHNFENQNATNGKYFEYIYRLGTFEDDENNDLKITYQDKDGETIDWLNIDQENRRFYGDVEHQCKGNEVITVTCTDSCDASVEGTFTITTDRKDPQVGEEIETQEAEGNKNWEFQIPESAFLAAYENDPLGLDAKIENAEDVPEELPDWLSFDSETNTLSGKPPNEKDKITFRIIATDECGISVKSNFRIEISPTKESPASLVTFSLFNLLLIFFLFF</sequence>
<evidence type="ECO:0000313" key="5">
    <source>
        <dbReference type="Proteomes" id="UP001146793"/>
    </source>
</evidence>
<evidence type="ECO:0000256" key="1">
    <source>
        <dbReference type="SAM" id="Phobius"/>
    </source>
</evidence>
<keyword evidence="1" id="KW-1133">Transmembrane helix</keyword>
<keyword evidence="2" id="KW-0732">Signal</keyword>
<evidence type="ECO:0000313" key="4">
    <source>
        <dbReference type="EMBL" id="KAJ3443521.1"/>
    </source>
</evidence>
<dbReference type="EMBL" id="JANTQA010000023">
    <property type="protein sequence ID" value="KAJ3443521.1"/>
    <property type="molecule type" value="Genomic_DNA"/>
</dbReference>
<dbReference type="Gene3D" id="2.60.40.10">
    <property type="entry name" value="Immunoglobulins"/>
    <property type="match status" value="3"/>
</dbReference>
<accession>A0AAV7ZND8</accession>